<evidence type="ECO:0000256" key="1">
    <source>
        <dbReference type="ARBA" id="ARBA00001974"/>
    </source>
</evidence>
<keyword evidence="4" id="KW-1185">Reference proteome</keyword>
<dbReference type="EMBL" id="CP024988">
    <property type="protein sequence ID" value="AWT27129.1"/>
    <property type="molecule type" value="Genomic_DNA"/>
</dbReference>
<dbReference type="SUPFAM" id="SSF63380">
    <property type="entry name" value="Riboflavin synthase domain-like"/>
    <property type="match status" value="1"/>
</dbReference>
<feature type="region of interest" description="Disordered" evidence="2">
    <location>
        <begin position="1"/>
        <end position="46"/>
    </location>
</feature>
<gene>
    <name evidence="3" type="primary">antC</name>
    <name evidence="3" type="ORF">Csp1_23790</name>
</gene>
<comment type="cofactor">
    <cofactor evidence="1">
        <name>FAD</name>
        <dbReference type="ChEBI" id="CHEBI:57692"/>
    </cofactor>
</comment>
<dbReference type="RefSeq" id="WP_227871066.1">
    <property type="nucleotide sequence ID" value="NZ_CP024988.1"/>
</dbReference>
<dbReference type="InterPro" id="IPR039261">
    <property type="entry name" value="FNR_nucleotide-bd"/>
</dbReference>
<dbReference type="PANTHER" id="PTHR47354:SF5">
    <property type="entry name" value="PROTEIN RFBI"/>
    <property type="match status" value="1"/>
</dbReference>
<dbReference type="Gene3D" id="3.40.50.80">
    <property type="entry name" value="Nucleotide-binding domain of ferredoxin-NADP reductase (FNR) module"/>
    <property type="match status" value="1"/>
</dbReference>
<dbReference type="Proteomes" id="UP000247696">
    <property type="component" value="Chromosome"/>
</dbReference>
<dbReference type="KEGG" id="cpre:Csp1_23790"/>
<evidence type="ECO:0000256" key="2">
    <source>
        <dbReference type="SAM" id="MobiDB-lite"/>
    </source>
</evidence>
<feature type="compositionally biased region" description="Basic and acidic residues" evidence="2">
    <location>
        <begin position="9"/>
        <end position="30"/>
    </location>
</feature>
<dbReference type="InterPro" id="IPR017938">
    <property type="entry name" value="Riboflavin_synthase-like_b-brl"/>
</dbReference>
<accession>A0A2Z3YS40</accession>
<evidence type="ECO:0000313" key="3">
    <source>
        <dbReference type="EMBL" id="AWT27129.1"/>
    </source>
</evidence>
<sequence length="488" mass="51066">MTTDLPDSGPHDRARAQTHPEGRHAARDLAARGPRHSRTAGTRDLGTLSDAVNATYDRLDELVEATLEHWRRLTPPVADVPQPVTADGTAGPPHLPDSRWLLRAALVAADGLTFTASGTATFDREHTDFLADLGRDLRKDGVTVDHYAAAAEALGRALCQINGLPYPGADLTYKAAEAAGLPEGLTELLQTLDLGVRITALGAVEDEDAGIPAASDAEVLEVQRRSPRVTVVRLQATPAPTWWAGQFLQVRTPSDPGKWWSAAPSVAPDPSGLLEFAVFHPAGEPLSATVGEHWVVANPTGALDMPRQGGTPVVMLALGAGLSPLRSLILATPDRDTAPPVHLYWQVNHRSDLHEYTGLLGLARAFDRLTFTPVVTDGEDATADDDAAWFADGDRGRFLTFSGPGPELAAAGRPLRRGTAAGVAVEDLTGHPDGQGTSGPGGIGGIGGVRFLVAGDPSNPGGAAEVREAVRVLTDAGADPALVTAEPL</sequence>
<keyword evidence="3" id="KW-0223">Dioxygenase</keyword>
<dbReference type="GO" id="GO:0051213">
    <property type="term" value="F:dioxygenase activity"/>
    <property type="evidence" value="ECO:0007669"/>
    <property type="project" value="UniProtKB-KW"/>
</dbReference>
<organism evidence="3 4">
    <name type="scientific">Corynebacterium provencense</name>
    <dbReference type="NCBI Taxonomy" id="1737425"/>
    <lineage>
        <taxon>Bacteria</taxon>
        <taxon>Bacillati</taxon>
        <taxon>Actinomycetota</taxon>
        <taxon>Actinomycetes</taxon>
        <taxon>Mycobacteriales</taxon>
        <taxon>Corynebacteriaceae</taxon>
        <taxon>Corynebacterium</taxon>
    </lineage>
</organism>
<keyword evidence="3" id="KW-0560">Oxidoreductase</keyword>
<proteinExistence type="predicted"/>
<dbReference type="SUPFAM" id="SSF52343">
    <property type="entry name" value="Ferredoxin reductase-like, C-terminal NADP-linked domain"/>
    <property type="match status" value="1"/>
</dbReference>
<evidence type="ECO:0000313" key="4">
    <source>
        <dbReference type="Proteomes" id="UP000247696"/>
    </source>
</evidence>
<name>A0A2Z3YS40_9CORY</name>
<protein>
    <submittedName>
        <fullName evidence="3">Anthranilate 1,2-dioxygenase electron transfer component</fullName>
    </submittedName>
</protein>
<dbReference type="InterPro" id="IPR050415">
    <property type="entry name" value="MRET"/>
</dbReference>
<dbReference type="STRING" id="1737425.GCA_900049755_01490"/>
<dbReference type="PANTHER" id="PTHR47354">
    <property type="entry name" value="NADH OXIDOREDUCTASE HCR"/>
    <property type="match status" value="1"/>
</dbReference>
<reference evidence="4" key="1">
    <citation type="submission" date="2017-11" db="EMBL/GenBank/DDBJ databases">
        <title>Otitis media/interna in a cat caused by the recently described species Corynebacterium provencense.</title>
        <authorList>
            <person name="Kittl S."/>
            <person name="Brodard I."/>
            <person name="Rychener L."/>
            <person name="Jores J."/>
            <person name="Roosje P."/>
            <person name="Gobeli Brawand S."/>
        </authorList>
    </citation>
    <scope>NUCLEOTIDE SEQUENCE [LARGE SCALE GENOMIC DNA]</scope>
    <source>
        <strain evidence="4">17KM38</strain>
    </source>
</reference>
<dbReference type="AlphaFoldDB" id="A0A2Z3YS40"/>